<reference evidence="8 9" key="1">
    <citation type="journal article" date="2008" name="Nature">
        <title>Genome analysis of the platypus reveals unique signatures of evolution.</title>
        <authorList>
            <person name="Warren W.C."/>
            <person name="Hillier L.W."/>
            <person name="Marshall Graves J.A."/>
            <person name="Birney E."/>
            <person name="Ponting C.P."/>
            <person name="Grutzner F."/>
            <person name="Belov K."/>
            <person name="Miller W."/>
            <person name="Clarke L."/>
            <person name="Chinwalla A.T."/>
            <person name="Yang S.P."/>
            <person name="Heger A."/>
            <person name="Locke D.P."/>
            <person name="Miethke P."/>
            <person name="Waters P.D."/>
            <person name="Veyrunes F."/>
            <person name="Fulton L."/>
            <person name="Fulton B."/>
            <person name="Graves T."/>
            <person name="Wallis J."/>
            <person name="Puente X.S."/>
            <person name="Lopez-Otin C."/>
            <person name="Ordonez G.R."/>
            <person name="Eichler E.E."/>
            <person name="Chen L."/>
            <person name="Cheng Z."/>
            <person name="Deakin J.E."/>
            <person name="Alsop A."/>
            <person name="Thompson K."/>
            <person name="Kirby P."/>
            <person name="Papenfuss A.T."/>
            <person name="Wakefield M.J."/>
            <person name="Olender T."/>
            <person name="Lancet D."/>
            <person name="Huttley G.A."/>
            <person name="Smit A.F."/>
            <person name="Pask A."/>
            <person name="Temple-Smith P."/>
            <person name="Batzer M.A."/>
            <person name="Walker J.A."/>
            <person name="Konkel M.K."/>
            <person name="Harris R.S."/>
            <person name="Whittington C.M."/>
            <person name="Wong E.S."/>
            <person name="Gemmell N.J."/>
            <person name="Buschiazzo E."/>
            <person name="Vargas Jentzsch I.M."/>
            <person name="Merkel A."/>
            <person name="Schmitz J."/>
            <person name="Zemann A."/>
            <person name="Churakov G."/>
            <person name="Kriegs J.O."/>
            <person name="Brosius J."/>
            <person name="Murchison E.P."/>
            <person name="Sachidanandam R."/>
            <person name="Smith C."/>
            <person name="Hannon G.J."/>
            <person name="Tsend-Ayush E."/>
            <person name="McMillan D."/>
            <person name="Attenborough R."/>
            <person name="Rens W."/>
            <person name="Ferguson-Smith M."/>
            <person name="Lefevre C.M."/>
            <person name="Sharp J.A."/>
            <person name="Nicholas K.R."/>
            <person name="Ray D.A."/>
            <person name="Kube M."/>
            <person name="Reinhardt R."/>
            <person name="Pringle T.H."/>
            <person name="Taylor J."/>
            <person name="Jones R.C."/>
            <person name="Nixon B."/>
            <person name="Dacheux J.L."/>
            <person name="Niwa H."/>
            <person name="Sekita Y."/>
            <person name="Huang X."/>
            <person name="Stark A."/>
            <person name="Kheradpour P."/>
            <person name="Kellis M."/>
            <person name="Flicek P."/>
            <person name="Chen Y."/>
            <person name="Webber C."/>
            <person name="Hardison R."/>
            <person name="Nelson J."/>
            <person name="Hallsworth-Pepin K."/>
            <person name="Delehaunty K."/>
            <person name="Markovic C."/>
            <person name="Minx P."/>
            <person name="Feng Y."/>
            <person name="Kremitzki C."/>
            <person name="Mitreva M."/>
            <person name="Glasscock J."/>
            <person name="Wylie T."/>
            <person name="Wohldmann P."/>
            <person name="Thiru P."/>
            <person name="Nhan M.N."/>
            <person name="Pohl C.S."/>
            <person name="Smith S.M."/>
            <person name="Hou S."/>
            <person name="Nefedov M."/>
            <person name="de Jong P.J."/>
            <person name="Renfree M.B."/>
            <person name="Mardis E.R."/>
            <person name="Wilson R.K."/>
        </authorList>
    </citation>
    <scope>NUCLEOTIDE SEQUENCE [LARGE SCALE GENOMIC DNA]</scope>
    <source>
        <strain evidence="8 9">Glennie</strain>
    </source>
</reference>
<dbReference type="SMART" id="SM00847">
    <property type="entry name" value="HA2"/>
    <property type="match status" value="1"/>
</dbReference>
<dbReference type="GO" id="GO:0004386">
    <property type="term" value="F:helicase activity"/>
    <property type="evidence" value="ECO:0000318"/>
    <property type="project" value="GO_Central"/>
</dbReference>
<dbReference type="GO" id="GO:0005681">
    <property type="term" value="C:spliceosomal complex"/>
    <property type="evidence" value="ECO:0000318"/>
    <property type="project" value="GO_Central"/>
</dbReference>
<dbReference type="CDD" id="cd18791">
    <property type="entry name" value="SF2_C_RHA"/>
    <property type="match status" value="1"/>
</dbReference>
<feature type="domain" description="Helicase-associated" evidence="7">
    <location>
        <begin position="446"/>
        <end position="535"/>
    </location>
</feature>
<evidence type="ECO:0000256" key="4">
    <source>
        <dbReference type="ARBA" id="ARBA00023242"/>
    </source>
</evidence>
<dbReference type="PANTHER" id="PTHR18934:SF108">
    <property type="entry name" value="ATP-DEPENDENT RNA HELICASE DQX1"/>
    <property type="match status" value="1"/>
</dbReference>
<evidence type="ECO:0000256" key="3">
    <source>
        <dbReference type="ARBA" id="ARBA00022840"/>
    </source>
</evidence>
<name>A0A6I8PDD8_ORNAN</name>
<dbReference type="InterPro" id="IPR007502">
    <property type="entry name" value="Helicase-assoc_dom"/>
</dbReference>
<dbReference type="GO" id="GO:0005524">
    <property type="term" value="F:ATP binding"/>
    <property type="evidence" value="ECO:0007669"/>
    <property type="project" value="UniProtKB-KW"/>
</dbReference>
<keyword evidence="9" id="KW-1185">Reference proteome</keyword>
<dbReference type="KEGG" id="oaa:103167610"/>
<dbReference type="AlphaFoldDB" id="A0A6I8PDD8"/>
<evidence type="ECO:0000313" key="8">
    <source>
        <dbReference type="Ensembl" id="ENSOANP00000050786.1"/>
    </source>
</evidence>
<protein>
    <submittedName>
        <fullName evidence="8">DEAQ-box RNA dependent ATPase 1</fullName>
    </submittedName>
</protein>
<feature type="compositionally biased region" description="Low complexity" evidence="5">
    <location>
        <begin position="715"/>
        <end position="725"/>
    </location>
</feature>
<feature type="domain" description="Helicase ATP-binding" evidence="6">
    <location>
        <begin position="33"/>
        <end position="240"/>
    </location>
</feature>
<dbReference type="Proteomes" id="UP000002279">
    <property type="component" value="Chromosome 4"/>
</dbReference>
<dbReference type="Gene3D" id="3.40.50.300">
    <property type="entry name" value="P-loop containing nucleotide triphosphate hydrolases"/>
    <property type="match status" value="2"/>
</dbReference>
<dbReference type="OrthoDB" id="10253254at2759"/>
<dbReference type="SUPFAM" id="SSF52540">
    <property type="entry name" value="P-loop containing nucleoside triphosphate hydrolases"/>
    <property type="match status" value="1"/>
</dbReference>
<evidence type="ECO:0000259" key="6">
    <source>
        <dbReference type="SMART" id="SM00487"/>
    </source>
</evidence>
<keyword evidence="4" id="KW-0539">Nucleus</keyword>
<keyword evidence="3" id="KW-0067">ATP-binding</keyword>
<dbReference type="InParanoid" id="A0A6I8PDD8"/>
<dbReference type="InterPro" id="IPR048333">
    <property type="entry name" value="HA2_WH"/>
</dbReference>
<dbReference type="CTD" id="165545"/>
<dbReference type="SMART" id="SM00487">
    <property type="entry name" value="DEXDc"/>
    <property type="match status" value="1"/>
</dbReference>
<reference evidence="8" key="3">
    <citation type="submission" date="2025-09" db="UniProtKB">
        <authorList>
            <consortium name="Ensembl"/>
        </authorList>
    </citation>
    <scope>IDENTIFICATION</scope>
    <source>
        <strain evidence="8">Glennie</strain>
    </source>
</reference>
<dbReference type="FunFam" id="1.20.120.1080:FF:000010">
    <property type="entry name" value="ATP-dependent RNA helicase DQX1 isoform X1"/>
    <property type="match status" value="1"/>
</dbReference>
<evidence type="ECO:0000256" key="2">
    <source>
        <dbReference type="ARBA" id="ARBA00022741"/>
    </source>
</evidence>
<dbReference type="OMA" id="PPQWVLY"/>
<dbReference type="PANTHER" id="PTHR18934">
    <property type="entry name" value="ATP-DEPENDENT RNA HELICASE"/>
    <property type="match status" value="1"/>
</dbReference>
<dbReference type="GeneID" id="103167610"/>
<evidence type="ECO:0000313" key="9">
    <source>
        <dbReference type="Proteomes" id="UP000002279"/>
    </source>
</evidence>
<dbReference type="Ensembl" id="ENSOANT00000068517.1">
    <property type="protein sequence ID" value="ENSOANP00000050786.1"/>
    <property type="gene ID" value="ENSOANG00000038694.1"/>
</dbReference>
<comment type="subcellular location">
    <subcellularLocation>
        <location evidence="1">Nucleus</location>
    </subcellularLocation>
</comment>
<reference evidence="8" key="2">
    <citation type="submission" date="2025-08" db="UniProtKB">
        <authorList>
            <consortium name="Ensembl"/>
        </authorList>
    </citation>
    <scope>IDENTIFICATION</scope>
    <source>
        <strain evidence="8">Glennie</strain>
    </source>
</reference>
<dbReference type="Pfam" id="PF04408">
    <property type="entry name" value="WHD_HA2"/>
    <property type="match status" value="1"/>
</dbReference>
<keyword evidence="2" id="KW-0547">Nucleotide-binding</keyword>
<evidence type="ECO:0000259" key="7">
    <source>
        <dbReference type="SMART" id="SM00847"/>
    </source>
</evidence>
<dbReference type="RefSeq" id="XP_028918529.1">
    <property type="nucleotide sequence ID" value="XM_029062696.2"/>
</dbReference>
<dbReference type="Pfam" id="PF07717">
    <property type="entry name" value="OB_NTP_bind"/>
    <property type="match status" value="1"/>
</dbReference>
<organism evidence="8 9">
    <name type="scientific">Ornithorhynchus anatinus</name>
    <name type="common">Duckbill platypus</name>
    <dbReference type="NCBI Taxonomy" id="9258"/>
    <lineage>
        <taxon>Eukaryota</taxon>
        <taxon>Metazoa</taxon>
        <taxon>Chordata</taxon>
        <taxon>Craniata</taxon>
        <taxon>Vertebrata</taxon>
        <taxon>Euteleostomi</taxon>
        <taxon>Mammalia</taxon>
        <taxon>Monotremata</taxon>
        <taxon>Ornithorhynchidae</taxon>
        <taxon>Ornithorhynchus</taxon>
    </lineage>
</organism>
<dbReference type="InterPro" id="IPR011709">
    <property type="entry name" value="DEAD-box_helicase_OB_fold"/>
</dbReference>
<sequence>MWRRRDPEAAGDDPDGGGAALAVNPYDGLPVSSRYARLLSQRRALPVWAARARLLDQLARSPTGVVLVVGPPGTGKSTQIPHWCVEFALGGGPEARRRPVVVSQPEPLAALSLALRAADEMELSLGHEVGYSVPLEDCARPDALLRFCWDWLLLREVASAPGPGSWGVLVLDEVQQRSVASDALQGLLRDVVLGPGLGPARLVVVTEPALEPKLRAFWGDPPTVRVPEGPGETPAPVYRDPAPRDRVRAACEAVWALHRAGGPGDVLVYLAGEEEISRCCEILRGEAETAGEAGPLLVLPLHPGLGPAAQAVYEEATEGTARRVVVTHWVADWSFSFHSTGRHVVDAGLELRSVYNPQIRAESQVLRPISKSQAEARRLRARGSPPGSCLRLYPESFLEEEAPLLPPPRVCEENLSRLVLLLKRKHVARPGECHFLDRPAPEAFMQALEDLDYLAALDDDGDLSDLGIILSELPLPPELAKALLAACEFDCVDEMLTLAAMLTAAPGFEVPPRCAEEAARRRALEHPDGDHSTLIQVYDAFVQGGEDESWCQARGLSWEALCRARALREELLALMHRIELPVSPPAFGSDRNREALQKALVSGYFLKVARDTDGAGNYVLLTHKHVAQLSPSCCYRNRRPPARPPPWVIYHTFSVSRDNCLSVVSAVQPRMLVELAPPYFLSNLPPGESRDLLDQLRETPPDPPAQPPAPPRAPGPGHAEACALQ</sequence>
<dbReference type="Pfam" id="PF21010">
    <property type="entry name" value="HA2_C"/>
    <property type="match status" value="1"/>
</dbReference>
<dbReference type="GeneTree" id="ENSGT00940000159579"/>
<accession>A0A6I8PDD8</accession>
<dbReference type="InterPro" id="IPR027417">
    <property type="entry name" value="P-loop_NTPase"/>
</dbReference>
<dbReference type="Gene3D" id="1.20.120.1080">
    <property type="match status" value="1"/>
</dbReference>
<feature type="compositionally biased region" description="Basic and acidic residues" evidence="5">
    <location>
        <begin position="690"/>
        <end position="700"/>
    </location>
</feature>
<proteinExistence type="predicted"/>
<gene>
    <name evidence="8" type="primary">DQX1</name>
</gene>
<evidence type="ECO:0000256" key="5">
    <source>
        <dbReference type="SAM" id="MobiDB-lite"/>
    </source>
</evidence>
<dbReference type="GO" id="GO:0003723">
    <property type="term" value="F:RNA binding"/>
    <property type="evidence" value="ECO:0000318"/>
    <property type="project" value="GO_Central"/>
</dbReference>
<evidence type="ECO:0000256" key="1">
    <source>
        <dbReference type="ARBA" id="ARBA00004123"/>
    </source>
</evidence>
<feature type="compositionally biased region" description="Pro residues" evidence="5">
    <location>
        <begin position="701"/>
        <end position="714"/>
    </location>
</feature>
<dbReference type="Bgee" id="ENSOANG00000038694">
    <property type="expression patterns" value="Expressed in testis and 7 other cell types or tissues"/>
</dbReference>
<feature type="region of interest" description="Disordered" evidence="5">
    <location>
        <begin position="690"/>
        <end position="725"/>
    </location>
</feature>
<dbReference type="InterPro" id="IPR014001">
    <property type="entry name" value="Helicase_ATP-bd"/>
</dbReference>
<dbReference type="FunCoup" id="A0A6I8PDD8">
    <property type="interactions" value="17"/>
</dbReference>